<evidence type="ECO:0000256" key="1">
    <source>
        <dbReference type="SAM" id="MobiDB-lite"/>
    </source>
</evidence>
<dbReference type="Proteomes" id="UP001237152">
    <property type="component" value="Segment"/>
</dbReference>
<accession>A0A4D6EID2</accession>
<evidence type="ECO:0000313" key="3">
    <source>
        <dbReference type="Proteomes" id="UP001237152"/>
    </source>
</evidence>
<proteinExistence type="predicted"/>
<organism evidence="2 3">
    <name type="scientific">Pandoravirus celtis</name>
    <dbReference type="NCBI Taxonomy" id="2568002"/>
    <lineage>
        <taxon>Viruses</taxon>
        <taxon>Pandoravirus</taxon>
    </lineage>
</organism>
<sequence length="160" mass="17157">MAPLSPAYSPVMVQTPAAPAGQAVRPYGLVPLGTATKVTGDQVRADVEAGNPALVMYTSHGCYYCDQALPEIQRPPPTSACRCSSSTARTWRPPTDPTAIRASTPSRTRRHAPVQRRPHRRVLCALCRAAPGHPLCASRLSVEKEKKTSPPADTVPDRPP</sequence>
<reference evidence="2" key="1">
    <citation type="journal article" date="2019" name="Front. Microbiol.">
        <title>Pandoravirus Celtis Illustrates the Microevolution Processes at Work in the Giant Pandoraviridae Genomes.</title>
        <authorList>
            <person name="Legendre M."/>
            <person name="Alempic J.M."/>
            <person name="Philippe N."/>
            <person name="Lartigue A."/>
            <person name="Jeudy S."/>
            <person name="Poirot O."/>
            <person name="Ta N.T."/>
            <person name="Nin S."/>
            <person name="Coute Y."/>
            <person name="Abergel C."/>
            <person name="Claverie J.M."/>
        </authorList>
    </citation>
    <scope>NUCLEOTIDE SEQUENCE</scope>
</reference>
<evidence type="ECO:0000313" key="2">
    <source>
        <dbReference type="EMBL" id="QBZ80979.1"/>
    </source>
</evidence>
<feature type="region of interest" description="Disordered" evidence="1">
    <location>
        <begin position="84"/>
        <end position="115"/>
    </location>
</feature>
<name>A0A4D6EID2_9VIRU</name>
<feature type="region of interest" description="Disordered" evidence="1">
    <location>
        <begin position="138"/>
        <end position="160"/>
    </location>
</feature>
<protein>
    <submittedName>
        <fullName evidence="2">Uncharacterized protein</fullName>
    </submittedName>
</protein>
<dbReference type="EMBL" id="MK174290">
    <property type="protein sequence ID" value="QBZ80979.1"/>
    <property type="molecule type" value="Genomic_DNA"/>
</dbReference>
<gene>
    <name evidence="2" type="ORF">pclt_cds_380</name>
</gene>